<keyword evidence="10" id="KW-0460">Magnesium</keyword>
<dbReference type="RefSeq" id="WP_058634522.1">
    <property type="nucleotide sequence ID" value="NZ_LDPZ01000015.1"/>
</dbReference>
<dbReference type="InterPro" id="IPR005481">
    <property type="entry name" value="BC-like_N"/>
</dbReference>
<dbReference type="PROSITE" id="PS00867">
    <property type="entry name" value="CPSASE_2"/>
    <property type="match status" value="1"/>
</dbReference>
<evidence type="ECO:0000313" key="19">
    <source>
        <dbReference type="Proteomes" id="UP000078272"/>
    </source>
</evidence>
<dbReference type="InterPro" id="IPR005482">
    <property type="entry name" value="Biotin_COase_C"/>
</dbReference>
<evidence type="ECO:0000313" key="18">
    <source>
        <dbReference type="EMBL" id="KTQ96504.1"/>
    </source>
</evidence>
<comment type="pathway">
    <text evidence="2 15">Lipid metabolism; malonyl-CoA biosynthesis; malonyl-CoA from acetyl-CoA: step 1/1.</text>
</comment>
<dbReference type="OrthoDB" id="9763189at2"/>
<accession>A0A175RA62</accession>
<keyword evidence="7" id="KW-0479">Metal-binding</keyword>
<dbReference type="Proteomes" id="UP000078272">
    <property type="component" value="Unassembled WGS sequence"/>
</dbReference>
<dbReference type="InterPro" id="IPR051602">
    <property type="entry name" value="ACC_Biotin_Carboxylase"/>
</dbReference>
<keyword evidence="15" id="KW-0443">Lipid metabolism</keyword>
<evidence type="ECO:0000256" key="4">
    <source>
        <dbReference type="ARBA" id="ARBA00013263"/>
    </source>
</evidence>
<dbReference type="SMART" id="SM00878">
    <property type="entry name" value="Biotin_carb_C"/>
    <property type="match status" value="1"/>
</dbReference>
<feature type="domain" description="Biotin carboxylation" evidence="17">
    <location>
        <begin position="4"/>
        <end position="449"/>
    </location>
</feature>
<dbReference type="PATRIC" id="fig|401562.3.peg.850"/>
<evidence type="ECO:0000256" key="13">
    <source>
        <dbReference type="ARBA" id="ARBA00048600"/>
    </source>
</evidence>
<evidence type="ECO:0000256" key="12">
    <source>
        <dbReference type="ARBA" id="ARBA00033786"/>
    </source>
</evidence>
<dbReference type="InterPro" id="IPR016185">
    <property type="entry name" value="PreATP-grasp_dom_sf"/>
</dbReference>
<evidence type="ECO:0000256" key="3">
    <source>
        <dbReference type="ARBA" id="ARBA00011750"/>
    </source>
</evidence>
<dbReference type="InterPro" id="IPR004549">
    <property type="entry name" value="Acetyl_CoA_COase_biotin_COase"/>
</dbReference>
<dbReference type="AlphaFoldDB" id="A0A175RA62"/>
<dbReference type="UniPathway" id="UPA00655">
    <property type="reaction ID" value="UER00711"/>
</dbReference>
<dbReference type="InterPro" id="IPR011761">
    <property type="entry name" value="ATP-grasp"/>
</dbReference>
<keyword evidence="15" id="KW-0444">Lipid biosynthesis</keyword>
<dbReference type="SUPFAM" id="SSF51246">
    <property type="entry name" value="Rudiment single hybrid motif"/>
    <property type="match status" value="1"/>
</dbReference>
<name>A0A175RA62_9HYPH</name>
<evidence type="ECO:0000256" key="10">
    <source>
        <dbReference type="ARBA" id="ARBA00022842"/>
    </source>
</evidence>
<dbReference type="SUPFAM" id="SSF56059">
    <property type="entry name" value="Glutathione synthetase ATP-binding domain-like"/>
    <property type="match status" value="1"/>
</dbReference>
<dbReference type="PANTHER" id="PTHR48095">
    <property type="entry name" value="PYRUVATE CARBOXYLASE SUBUNIT A"/>
    <property type="match status" value="1"/>
</dbReference>
<evidence type="ECO:0000256" key="7">
    <source>
        <dbReference type="ARBA" id="ARBA00022723"/>
    </source>
</evidence>
<dbReference type="PANTHER" id="PTHR48095:SF2">
    <property type="entry name" value="BIOTIN CARBOXYLASE, CHLOROPLASTIC"/>
    <property type="match status" value="1"/>
</dbReference>
<dbReference type="Pfam" id="PF00289">
    <property type="entry name" value="Biotin_carb_N"/>
    <property type="match status" value="1"/>
</dbReference>
<gene>
    <name evidence="18" type="ORF">NS226_07620</name>
</gene>
<keyword evidence="15" id="KW-0276">Fatty acid metabolism</keyword>
<dbReference type="GO" id="GO:0046872">
    <property type="term" value="F:metal ion binding"/>
    <property type="evidence" value="ECO:0007669"/>
    <property type="project" value="UniProtKB-KW"/>
</dbReference>
<dbReference type="GO" id="GO:0006633">
    <property type="term" value="P:fatty acid biosynthetic process"/>
    <property type="evidence" value="ECO:0007669"/>
    <property type="project" value="UniProtKB-KW"/>
</dbReference>
<dbReference type="SUPFAM" id="SSF52440">
    <property type="entry name" value="PreATP-grasp domain"/>
    <property type="match status" value="1"/>
</dbReference>
<evidence type="ECO:0000256" key="9">
    <source>
        <dbReference type="ARBA" id="ARBA00022840"/>
    </source>
</evidence>
<dbReference type="InterPro" id="IPR005479">
    <property type="entry name" value="CPAse_ATP-bd"/>
</dbReference>
<evidence type="ECO:0000256" key="6">
    <source>
        <dbReference type="ARBA" id="ARBA00022598"/>
    </source>
</evidence>
<dbReference type="Pfam" id="PF02786">
    <property type="entry name" value="CPSase_L_D2"/>
    <property type="match status" value="1"/>
</dbReference>
<dbReference type="InterPro" id="IPR011764">
    <property type="entry name" value="Biotin_carboxylation_dom"/>
</dbReference>
<dbReference type="PROSITE" id="PS50975">
    <property type="entry name" value="ATP_GRASP"/>
    <property type="match status" value="1"/>
</dbReference>
<sequence>MPQLLKSVLIANRGEIALRIIRACKELGIRSVLAHSEADANSLPVRLADQAVCVGTAHPKSSYRNPQAILGAALAFKIDAIHPGYGFLSENADFVEMCEKEGVGFVGPASHVIRSMGDKIEAKKIAHRAKVPTVPGSIGAISDYQEALAVASDVGYPLLIKAAAGGGGRGMRVVRSPDTLKKDLSEIMSEAEVAFNDSSVYIERYLVDIRHIEIQVISDGEQTLHLGERDCTAQRRNQKLIEESPSFALNPELREGLAAAAVALCNEVGYRNAGTVEFVFDNIERQYYFIEMNTRIQVEHPVTEMVTGVDLIKLQLQIASGIPLALRQEDIRLRGHAIECRINAEDPDHAFAPSPGTIHNFRAPGGFGVRLDTHIETNYVIPPFYDSMVGKLICWGNNRDEAIARMLLALDELVIDGVTTTAQFHKRVLDHPRFRDGQFNTAFVASLLEGSPA</sequence>
<evidence type="ECO:0000256" key="5">
    <source>
        <dbReference type="ARBA" id="ARBA00017242"/>
    </source>
</evidence>
<proteinExistence type="predicted"/>
<evidence type="ECO:0000259" key="17">
    <source>
        <dbReference type="PROSITE" id="PS50979"/>
    </source>
</evidence>
<keyword evidence="15" id="KW-0275">Fatty acid biosynthesis</keyword>
<dbReference type="PROSITE" id="PS00866">
    <property type="entry name" value="CPSASE_1"/>
    <property type="match status" value="1"/>
</dbReference>
<comment type="caution">
    <text evidence="18">The sequence shown here is derived from an EMBL/GenBank/DDBJ whole genome shotgun (WGS) entry which is preliminary data.</text>
</comment>
<dbReference type="PROSITE" id="PS50979">
    <property type="entry name" value="BC"/>
    <property type="match status" value="1"/>
</dbReference>
<evidence type="ECO:0000256" key="14">
    <source>
        <dbReference type="PROSITE-ProRule" id="PRU00409"/>
    </source>
</evidence>
<evidence type="ECO:0000256" key="15">
    <source>
        <dbReference type="RuleBase" id="RU365063"/>
    </source>
</evidence>
<evidence type="ECO:0000256" key="2">
    <source>
        <dbReference type="ARBA" id="ARBA00004956"/>
    </source>
</evidence>
<comment type="subunit">
    <text evidence="3 15">Acetyl-CoA carboxylase is a heterohexamer of biotin carboxyl carrier protein, biotin carboxylase and the two subunits of carboxyl transferase in a 2:2 complex.</text>
</comment>
<dbReference type="InterPro" id="IPR011054">
    <property type="entry name" value="Rudment_hybrid_motif"/>
</dbReference>
<keyword evidence="8 14" id="KW-0547">Nucleotide-binding</keyword>
<dbReference type="GO" id="GO:0005524">
    <property type="term" value="F:ATP binding"/>
    <property type="evidence" value="ECO:0007669"/>
    <property type="project" value="UniProtKB-UniRule"/>
</dbReference>
<organism evidence="18 19">
    <name type="scientific">Aureimonas ureilytica</name>
    <dbReference type="NCBI Taxonomy" id="401562"/>
    <lineage>
        <taxon>Bacteria</taxon>
        <taxon>Pseudomonadati</taxon>
        <taxon>Pseudomonadota</taxon>
        <taxon>Alphaproteobacteria</taxon>
        <taxon>Hyphomicrobiales</taxon>
        <taxon>Aurantimonadaceae</taxon>
        <taxon>Aureimonas</taxon>
    </lineage>
</organism>
<feature type="domain" description="ATP-grasp" evidence="16">
    <location>
        <begin position="123"/>
        <end position="320"/>
    </location>
</feature>
<comment type="function">
    <text evidence="1 15">This protein is a component of the acetyl coenzyme A carboxylase complex; first, biotin carboxylase catalyzes the carboxylation of the carrier protein and then the transcarboxylase transfers the carboxyl group to form malonyl-CoA.</text>
</comment>
<reference evidence="18 19" key="1">
    <citation type="journal article" date="2016" name="Front. Microbiol.">
        <title>Genomic Resource of Rice Seed Associated Bacteria.</title>
        <authorList>
            <person name="Midha S."/>
            <person name="Bansal K."/>
            <person name="Sharma S."/>
            <person name="Kumar N."/>
            <person name="Patil P.P."/>
            <person name="Chaudhry V."/>
            <person name="Patil P.B."/>
        </authorList>
    </citation>
    <scope>NUCLEOTIDE SEQUENCE [LARGE SCALE GENOMIC DNA]</scope>
    <source>
        <strain evidence="18 19">NS226</strain>
    </source>
</reference>
<keyword evidence="9 14" id="KW-0067">ATP-binding</keyword>
<dbReference type="Pfam" id="PF02785">
    <property type="entry name" value="Biotin_carb_C"/>
    <property type="match status" value="1"/>
</dbReference>
<dbReference type="NCBIfam" id="NF006367">
    <property type="entry name" value="PRK08591.1"/>
    <property type="match status" value="1"/>
</dbReference>
<keyword evidence="6 15" id="KW-0436">Ligase</keyword>
<dbReference type="NCBIfam" id="TIGR00514">
    <property type="entry name" value="accC"/>
    <property type="match status" value="1"/>
</dbReference>
<evidence type="ECO:0000256" key="11">
    <source>
        <dbReference type="ARBA" id="ARBA00023267"/>
    </source>
</evidence>
<dbReference type="GO" id="GO:2001295">
    <property type="term" value="P:malonyl-CoA biosynthetic process"/>
    <property type="evidence" value="ECO:0007669"/>
    <property type="project" value="UniProtKB-UniPathway"/>
</dbReference>
<evidence type="ECO:0000256" key="1">
    <source>
        <dbReference type="ARBA" id="ARBA00003761"/>
    </source>
</evidence>
<dbReference type="FunFam" id="3.30.1490.20:FF:000003">
    <property type="entry name" value="acetyl-CoA carboxylase isoform X1"/>
    <property type="match status" value="1"/>
</dbReference>
<comment type="catalytic activity">
    <reaction evidence="13 15">
        <text>N(6)-biotinyl-L-lysyl-[protein] + hydrogencarbonate + ATP = N(6)-carboxybiotinyl-L-lysyl-[protein] + ADP + phosphate + H(+)</text>
        <dbReference type="Rhea" id="RHEA:13501"/>
        <dbReference type="Rhea" id="RHEA-COMP:10505"/>
        <dbReference type="Rhea" id="RHEA-COMP:10506"/>
        <dbReference type="ChEBI" id="CHEBI:15378"/>
        <dbReference type="ChEBI" id="CHEBI:17544"/>
        <dbReference type="ChEBI" id="CHEBI:30616"/>
        <dbReference type="ChEBI" id="CHEBI:43474"/>
        <dbReference type="ChEBI" id="CHEBI:83144"/>
        <dbReference type="ChEBI" id="CHEBI:83145"/>
        <dbReference type="ChEBI" id="CHEBI:456216"/>
        <dbReference type="EC" id="6.3.4.14"/>
    </reaction>
</comment>
<evidence type="ECO:0000259" key="16">
    <source>
        <dbReference type="PROSITE" id="PS50975"/>
    </source>
</evidence>
<dbReference type="GO" id="GO:0004075">
    <property type="term" value="F:biotin carboxylase activity"/>
    <property type="evidence" value="ECO:0007669"/>
    <property type="project" value="UniProtKB-EC"/>
</dbReference>
<evidence type="ECO:0000256" key="8">
    <source>
        <dbReference type="ARBA" id="ARBA00022741"/>
    </source>
</evidence>
<dbReference type="STRING" id="401562.NS365_03080"/>
<dbReference type="EMBL" id="LDPZ01000015">
    <property type="protein sequence ID" value="KTQ96504.1"/>
    <property type="molecule type" value="Genomic_DNA"/>
</dbReference>
<dbReference type="Gene3D" id="3.30.470.20">
    <property type="entry name" value="ATP-grasp fold, B domain"/>
    <property type="match status" value="1"/>
</dbReference>
<dbReference type="EC" id="6.3.4.14" evidence="4 15"/>
<dbReference type="FunFam" id="3.40.50.20:FF:000010">
    <property type="entry name" value="Propionyl-CoA carboxylase subunit alpha"/>
    <property type="match status" value="1"/>
</dbReference>
<protein>
    <recommendedName>
        <fullName evidence="5 15">Biotin carboxylase</fullName>
        <ecNumber evidence="4 15">6.3.4.14</ecNumber>
    </recommendedName>
    <alternativeName>
        <fullName evidence="12 15">Acetyl-coenzyme A carboxylase biotin carboxylase subunit A</fullName>
    </alternativeName>
</protein>
<keyword evidence="11 15" id="KW-0092">Biotin</keyword>